<dbReference type="InterPro" id="IPR029277">
    <property type="entry name" value="SVWC_dom"/>
</dbReference>
<feature type="domain" description="Single" evidence="4">
    <location>
        <begin position="37"/>
        <end position="108"/>
    </location>
</feature>
<evidence type="ECO:0000256" key="1">
    <source>
        <dbReference type="ARBA" id="ARBA00004613"/>
    </source>
</evidence>
<comment type="subcellular location">
    <subcellularLocation>
        <location evidence="1">Secreted</location>
    </subcellularLocation>
</comment>
<keyword evidence="2" id="KW-0964">Secreted</keyword>
<organism evidence="5 6">
    <name type="scientific">Drosophila guanche</name>
    <name type="common">Fruit fly</name>
    <dbReference type="NCBI Taxonomy" id="7266"/>
    <lineage>
        <taxon>Eukaryota</taxon>
        <taxon>Metazoa</taxon>
        <taxon>Ecdysozoa</taxon>
        <taxon>Arthropoda</taxon>
        <taxon>Hexapoda</taxon>
        <taxon>Insecta</taxon>
        <taxon>Pterygota</taxon>
        <taxon>Neoptera</taxon>
        <taxon>Endopterygota</taxon>
        <taxon>Diptera</taxon>
        <taxon>Brachycera</taxon>
        <taxon>Muscomorpha</taxon>
        <taxon>Ephydroidea</taxon>
        <taxon>Drosophilidae</taxon>
        <taxon>Drosophila</taxon>
        <taxon>Sophophora</taxon>
    </lineage>
</organism>
<name>A0A3B0JC01_DROGU</name>
<dbReference type="OMA" id="CGRNSWA"/>
<dbReference type="Pfam" id="PF15430">
    <property type="entry name" value="SVWC"/>
    <property type="match status" value="1"/>
</dbReference>
<keyword evidence="6" id="KW-1185">Reference proteome</keyword>
<dbReference type="AlphaFoldDB" id="A0A3B0JC01"/>
<evidence type="ECO:0000313" key="6">
    <source>
        <dbReference type="Proteomes" id="UP000268350"/>
    </source>
</evidence>
<dbReference type="Proteomes" id="UP000268350">
    <property type="component" value="Unassembled WGS sequence"/>
</dbReference>
<sequence>MAQSKVCTVLALMLMLHGVYGLFNFQIFTDDAYPNKCVVDGAENKRLIIDSGKSARHPDKCLLVECHLNGWALVYQCKLKPPPASCKYSEVKKPDAPFPECCEMDVTCNEIAWD</sequence>
<proteinExistence type="predicted"/>
<protein>
    <recommendedName>
        <fullName evidence="4">Single domain-containing protein</fullName>
    </recommendedName>
</protein>
<reference evidence="6" key="1">
    <citation type="submission" date="2018-01" db="EMBL/GenBank/DDBJ databases">
        <authorList>
            <person name="Alioto T."/>
            <person name="Alioto T."/>
        </authorList>
    </citation>
    <scope>NUCLEOTIDE SEQUENCE [LARGE SCALE GENOMIC DNA]</scope>
</reference>
<dbReference type="OrthoDB" id="7901229at2759"/>
<evidence type="ECO:0000259" key="4">
    <source>
        <dbReference type="SMART" id="SM01318"/>
    </source>
</evidence>
<evidence type="ECO:0000256" key="3">
    <source>
        <dbReference type="SAM" id="SignalP"/>
    </source>
</evidence>
<evidence type="ECO:0000256" key="2">
    <source>
        <dbReference type="ARBA" id="ARBA00022525"/>
    </source>
</evidence>
<dbReference type="GO" id="GO:0005576">
    <property type="term" value="C:extracellular region"/>
    <property type="evidence" value="ECO:0007669"/>
    <property type="project" value="UniProtKB-SubCell"/>
</dbReference>
<accession>A0A3B0JC01</accession>
<dbReference type="SMART" id="SM01318">
    <property type="entry name" value="SVWC"/>
    <property type="match status" value="1"/>
</dbReference>
<gene>
    <name evidence="5" type="ORF">DGUA_6G012802</name>
</gene>
<feature type="chain" id="PRO_5017376740" description="Single domain-containing protein" evidence="3">
    <location>
        <begin position="22"/>
        <end position="114"/>
    </location>
</feature>
<feature type="signal peptide" evidence="3">
    <location>
        <begin position="1"/>
        <end position="21"/>
    </location>
</feature>
<keyword evidence="3" id="KW-0732">Signal</keyword>
<dbReference type="EMBL" id="OUUW01000004">
    <property type="protein sequence ID" value="SPP79884.1"/>
    <property type="molecule type" value="Genomic_DNA"/>
</dbReference>
<evidence type="ECO:0000313" key="5">
    <source>
        <dbReference type="EMBL" id="SPP79884.1"/>
    </source>
</evidence>